<feature type="region of interest" description="Disordered" evidence="1">
    <location>
        <begin position="368"/>
        <end position="469"/>
    </location>
</feature>
<feature type="compositionally biased region" description="Basic residues" evidence="1">
    <location>
        <begin position="484"/>
        <end position="495"/>
    </location>
</feature>
<reference evidence="2" key="1">
    <citation type="submission" date="2016-01" db="EMBL/GenBank/DDBJ databases">
        <title>Reference transcriptome for the parasite Schistocephalus solidus: insights into the molecular evolution of parasitism.</title>
        <authorList>
            <person name="Hebert F.O."/>
            <person name="Grambauer S."/>
            <person name="Barber I."/>
            <person name="Landry C.R."/>
            <person name="Aubin-Horth N."/>
        </authorList>
    </citation>
    <scope>NUCLEOTIDE SEQUENCE</scope>
</reference>
<organism evidence="2">
    <name type="scientific">Schistocephalus solidus</name>
    <name type="common">Tapeworm</name>
    <dbReference type="NCBI Taxonomy" id="70667"/>
    <lineage>
        <taxon>Eukaryota</taxon>
        <taxon>Metazoa</taxon>
        <taxon>Spiralia</taxon>
        <taxon>Lophotrochozoa</taxon>
        <taxon>Platyhelminthes</taxon>
        <taxon>Cestoda</taxon>
        <taxon>Eucestoda</taxon>
        <taxon>Diphyllobothriidea</taxon>
        <taxon>Diphyllobothriidae</taxon>
        <taxon>Schistocephalus</taxon>
    </lineage>
</organism>
<feature type="compositionally biased region" description="Low complexity" evidence="1">
    <location>
        <begin position="432"/>
        <end position="441"/>
    </location>
</feature>
<feature type="region of interest" description="Disordered" evidence="1">
    <location>
        <begin position="1"/>
        <end position="54"/>
    </location>
</feature>
<feature type="compositionally biased region" description="Basic residues" evidence="1">
    <location>
        <begin position="243"/>
        <end position="262"/>
    </location>
</feature>
<gene>
    <name evidence="2" type="ORF">TR119478</name>
</gene>
<name>A0A0V0JBJ6_SCHSO</name>
<feature type="compositionally biased region" description="Basic residues" evidence="1">
    <location>
        <begin position="300"/>
        <end position="326"/>
    </location>
</feature>
<evidence type="ECO:0000256" key="1">
    <source>
        <dbReference type="SAM" id="MobiDB-lite"/>
    </source>
</evidence>
<feature type="compositionally biased region" description="Low complexity" evidence="1">
    <location>
        <begin position="263"/>
        <end position="274"/>
    </location>
</feature>
<accession>A0A0V0JBJ6</accession>
<feature type="region of interest" description="Disordered" evidence="1">
    <location>
        <begin position="484"/>
        <end position="505"/>
    </location>
</feature>
<feature type="region of interest" description="Disordered" evidence="1">
    <location>
        <begin position="201"/>
        <end position="274"/>
    </location>
</feature>
<feature type="compositionally biased region" description="Basic and acidic residues" evidence="1">
    <location>
        <begin position="409"/>
        <end position="424"/>
    </location>
</feature>
<sequence>MIPTRMSPANRPLPPLPDEAEAKRQQVRPRPARPPLSASPPHDRSNAVNARPPQVIATATVATAIIARPRVPRMGTWSPHSLQHQQQSRASGEILLNNSKLENLKAHEAGTGGLRESCKVQDGSLGQSTAAAPRCAATTSVVTACAPERRSWELHTLSISVRKPGEDVDDLLVKSVPTDHAYAEYLTISPQLPHSQTSTFHIAAGSDDGYTSLNNPPSEEGKEESKPPKKQPVNAKDLPRDPSHHRRTSRRRRVRVLVKRVPRPSSSSCRWSSTSDGGGTIYGGYYAPNQTLYQGPQQHHQNHHRRQHRRHHQHQHHQQQQQHKRRLEVMRTGETMVGALDGGCFGSVEATTVSCIDDLYRLRLRRASSRQRDDSKEQQWRHQQQHSARAHRMKPRRNHQSPSYITKLPGDHRAACLGRPKRETTTSVTAAPSTRQSTKTPTSPPQPPLGVDASTVPSPVSRPENISLSLAPPLHNHALFRRHRRSSSCRYHRSQRPSQVSEKTELEMAGCGEADLVYEVVHSDTETTATTTEREEDEDLQPLLAGEEGTGADVAYAKRFLYSNYSENTLPAAHGAARQTINAPTRPRRSANTVRRRPMQYDSCTMITMLVV</sequence>
<feature type="compositionally biased region" description="Basic and acidic residues" evidence="1">
    <location>
        <begin position="370"/>
        <end position="380"/>
    </location>
</feature>
<proteinExistence type="predicted"/>
<evidence type="ECO:0000313" key="2">
    <source>
        <dbReference type="EMBL" id="JAP62958.1"/>
    </source>
</evidence>
<protein>
    <submittedName>
        <fullName evidence="2">Uncharacterized protein</fullName>
    </submittedName>
</protein>
<dbReference type="AlphaFoldDB" id="A0A0V0JBJ6"/>
<feature type="compositionally biased region" description="Basic residues" evidence="1">
    <location>
        <begin position="388"/>
        <end position="399"/>
    </location>
</feature>
<dbReference type="EMBL" id="GEEE01000267">
    <property type="protein sequence ID" value="JAP62958.1"/>
    <property type="molecule type" value="Transcribed_RNA"/>
</dbReference>
<feature type="region of interest" description="Disordered" evidence="1">
    <location>
        <begin position="293"/>
        <end position="326"/>
    </location>
</feature>